<accession>A0A8J5NL23</accession>
<organism evidence="2 3">
    <name type="scientific">Fusarium oxysporum f. sp. rapae</name>
    <dbReference type="NCBI Taxonomy" id="485398"/>
    <lineage>
        <taxon>Eukaryota</taxon>
        <taxon>Fungi</taxon>
        <taxon>Dikarya</taxon>
        <taxon>Ascomycota</taxon>
        <taxon>Pezizomycotina</taxon>
        <taxon>Sordariomycetes</taxon>
        <taxon>Hypocreomycetidae</taxon>
        <taxon>Hypocreales</taxon>
        <taxon>Nectriaceae</taxon>
        <taxon>Fusarium</taxon>
        <taxon>Fusarium oxysporum species complex</taxon>
    </lineage>
</organism>
<gene>
    <name evidence="2" type="ORF">Forpe1208_v017183</name>
</gene>
<dbReference type="EMBL" id="JAELUQ010000019">
    <property type="protein sequence ID" value="KAG7402480.1"/>
    <property type="molecule type" value="Genomic_DNA"/>
</dbReference>
<reference evidence="2" key="1">
    <citation type="submission" date="2021-04" db="EMBL/GenBank/DDBJ databases">
        <title>First draft genome resource for Brassicaceae pathogens Fusarium oxysporum f. sp. raphani and Fusarium oxysporum f. sp. rapae.</title>
        <authorList>
            <person name="Asai S."/>
        </authorList>
    </citation>
    <scope>NUCLEOTIDE SEQUENCE</scope>
    <source>
        <strain evidence="2">Tf1208</strain>
    </source>
</reference>
<sequence>MTKSQTAEDEASHARPGVEVPAVSTEANQAEEGLGLDAPDSLQSGQNTPGDHEELYLPFASQHKLMCYMQQYLEGVCYEFGKTTIPEVLEKRDWDCAEAAQLESWMDEFTRRAILFKGAIDEEAAVNLFRSLADVQRVAICRVRTDSAGIKKFLLDAVRLTQILGVGDSYMVMDQFRADVERTLGSMRDDEDHFRSQLRIRLLQFQRQREVIDVQEKLALSEMEKGVGECQAKAGIEVLKRIKKAEEVLVIKTN</sequence>
<protein>
    <submittedName>
        <fullName evidence="2">Uncharacterized protein</fullName>
    </submittedName>
</protein>
<evidence type="ECO:0000256" key="1">
    <source>
        <dbReference type="SAM" id="MobiDB-lite"/>
    </source>
</evidence>
<name>A0A8J5NL23_FUSOX</name>
<evidence type="ECO:0000313" key="2">
    <source>
        <dbReference type="EMBL" id="KAG7402480.1"/>
    </source>
</evidence>
<proteinExistence type="predicted"/>
<feature type="region of interest" description="Disordered" evidence="1">
    <location>
        <begin position="1"/>
        <end position="50"/>
    </location>
</feature>
<comment type="caution">
    <text evidence="2">The sequence shown here is derived from an EMBL/GenBank/DDBJ whole genome shotgun (WGS) entry which is preliminary data.</text>
</comment>
<dbReference type="Proteomes" id="UP000694050">
    <property type="component" value="Unassembled WGS sequence"/>
</dbReference>
<evidence type="ECO:0000313" key="3">
    <source>
        <dbReference type="Proteomes" id="UP000694050"/>
    </source>
</evidence>
<dbReference type="AlphaFoldDB" id="A0A8J5NL23"/>